<protein>
    <submittedName>
        <fullName evidence="2">Uncharacterized protein</fullName>
    </submittedName>
</protein>
<reference evidence="2 4" key="1">
    <citation type="journal article" date="2017" name="Genome Biol. Evol.">
        <title>Comparative Genomic Analysis Identifies a Campylobacter Clade Deficient in Selenium Metabolism.</title>
        <authorList>
            <person name="Miller W.G."/>
            <person name="Yee E."/>
            <person name="Lopes B.S."/>
            <person name="Chapman M.H."/>
            <person name="Huynh S."/>
            <person name="Bono J.L."/>
            <person name="Parker C.T."/>
            <person name="Strachan N.J.C."/>
            <person name="Forbes K.J."/>
        </authorList>
    </citation>
    <scope>NUCLEOTIDE SEQUENCE [LARGE SCALE GENOMIC DNA]</scope>
    <source>
        <strain evidence="2 4">RM9261</strain>
    </source>
</reference>
<evidence type="ECO:0000313" key="2">
    <source>
        <dbReference type="EMBL" id="WWC41245.1"/>
    </source>
</evidence>
<dbReference type="Proteomes" id="UP001318120">
    <property type="component" value="Chromosome"/>
</dbReference>
<organism evidence="2 4">
    <name type="scientific">Campylobacter vicugnae</name>
    <dbReference type="NCBI Taxonomy" id="1660076"/>
    <lineage>
        <taxon>Bacteria</taxon>
        <taxon>Pseudomonadati</taxon>
        <taxon>Campylobacterota</taxon>
        <taxon>Epsilonproteobacteria</taxon>
        <taxon>Campylobacterales</taxon>
        <taxon>Campylobacteraceae</taxon>
        <taxon>Campylobacter</taxon>
    </lineage>
</organism>
<dbReference type="RefSeq" id="WP_338438950.1">
    <property type="nucleotide sequence ID" value="NZ_CP144916.1"/>
</dbReference>
<evidence type="ECO:0000313" key="4">
    <source>
        <dbReference type="Proteomes" id="UP001318120"/>
    </source>
</evidence>
<evidence type="ECO:0000256" key="1">
    <source>
        <dbReference type="SAM" id="Coils"/>
    </source>
</evidence>
<gene>
    <name evidence="2" type="ORF">CVIC9261_05960</name>
    <name evidence="3" type="ORF">CVIC9261_06035</name>
</gene>
<keyword evidence="4" id="KW-1185">Reference proteome</keyword>
<feature type="coiled-coil region" evidence="1">
    <location>
        <begin position="90"/>
        <end position="117"/>
    </location>
</feature>
<dbReference type="EMBL" id="CP144916">
    <property type="protein sequence ID" value="WWC41260.1"/>
    <property type="molecule type" value="Genomic_DNA"/>
</dbReference>
<name>A0ABZ2E688_9BACT</name>
<dbReference type="GeneID" id="93113651"/>
<sequence>MVTANGKAHFAPMMELEAPQIKMRNPFDDLIAIALKERELELKEKGLGLDEQKLAYGAANDEANRDLARELAGQKAKDAKDYLNLEHSLLQRIGNQEREYEKQNKIKNNEIADLAQQKIAAAKSLGYKGSPRDVLFETDFLKALTDKYGYYDVMNVFNTVIAANAPTMFGDPNNASVEYDSKKGTVGYSPIGYAYKGK</sequence>
<dbReference type="EMBL" id="CP144916">
    <property type="protein sequence ID" value="WWC41245.1"/>
    <property type="molecule type" value="Genomic_DNA"/>
</dbReference>
<evidence type="ECO:0000313" key="3">
    <source>
        <dbReference type="EMBL" id="WWC41260.1"/>
    </source>
</evidence>
<accession>A0ABZ2E688</accession>
<proteinExistence type="predicted"/>
<reference evidence="2" key="2">
    <citation type="submission" date="2024-02" db="EMBL/GenBank/DDBJ databases">
        <authorList>
            <person name="Miller W.G."/>
            <person name="Yee E."/>
            <person name="Lopes B.S."/>
            <person name="Chapman M.H."/>
            <person name="Huynh S."/>
            <person name="Bono J.L."/>
            <person name="Parker C.T."/>
            <person name="Strachan N.J.C."/>
            <person name="Forbes K.J."/>
        </authorList>
    </citation>
    <scope>NUCLEOTIDE SEQUENCE</scope>
    <source>
        <strain evidence="2">RM9261</strain>
    </source>
</reference>
<keyword evidence="1" id="KW-0175">Coiled coil</keyword>